<evidence type="ECO:0000313" key="4">
    <source>
        <dbReference type="Proteomes" id="UP000265040"/>
    </source>
</evidence>
<dbReference type="SMART" id="SM00338">
    <property type="entry name" value="BRLZ"/>
    <property type="match status" value="1"/>
</dbReference>
<dbReference type="OrthoDB" id="295274at2759"/>
<dbReference type="GO" id="GO:0000981">
    <property type="term" value="F:DNA-binding transcription factor activity, RNA polymerase II-specific"/>
    <property type="evidence" value="ECO:0007669"/>
    <property type="project" value="TreeGrafter"/>
</dbReference>
<evidence type="ECO:0000313" key="3">
    <source>
        <dbReference type="Ensembl" id="ENSATEP00000050053.1"/>
    </source>
</evidence>
<dbReference type="GO" id="GO:0000978">
    <property type="term" value="F:RNA polymerase II cis-regulatory region sequence-specific DNA binding"/>
    <property type="evidence" value="ECO:0007669"/>
    <property type="project" value="TreeGrafter"/>
</dbReference>
<reference evidence="3" key="2">
    <citation type="submission" date="2025-08" db="UniProtKB">
        <authorList>
            <consortium name="Ensembl"/>
        </authorList>
    </citation>
    <scope>IDENTIFICATION</scope>
</reference>
<reference evidence="3" key="1">
    <citation type="submission" date="2021-04" db="EMBL/GenBank/DDBJ databases">
        <authorList>
            <consortium name="Wellcome Sanger Institute Data Sharing"/>
        </authorList>
    </citation>
    <scope>NUCLEOTIDE SEQUENCE [LARGE SCALE GENOMIC DNA]</scope>
</reference>
<dbReference type="SUPFAM" id="SSF57959">
    <property type="entry name" value="Leucine zipper domain"/>
    <property type="match status" value="1"/>
</dbReference>
<dbReference type="PROSITE" id="PS50217">
    <property type="entry name" value="BZIP"/>
    <property type="match status" value="1"/>
</dbReference>
<protein>
    <recommendedName>
        <fullName evidence="2">BZIP domain-containing protein</fullName>
    </recommendedName>
</protein>
<evidence type="ECO:0000259" key="2">
    <source>
        <dbReference type="PROSITE" id="PS50217"/>
    </source>
</evidence>
<organism evidence="3 4">
    <name type="scientific">Anabas testudineus</name>
    <name type="common">Climbing perch</name>
    <name type="synonym">Anthias testudineus</name>
    <dbReference type="NCBI Taxonomy" id="64144"/>
    <lineage>
        <taxon>Eukaryota</taxon>
        <taxon>Metazoa</taxon>
        <taxon>Chordata</taxon>
        <taxon>Craniata</taxon>
        <taxon>Vertebrata</taxon>
        <taxon>Euteleostomi</taxon>
        <taxon>Actinopterygii</taxon>
        <taxon>Neopterygii</taxon>
        <taxon>Teleostei</taxon>
        <taxon>Neoteleostei</taxon>
        <taxon>Acanthomorphata</taxon>
        <taxon>Anabantaria</taxon>
        <taxon>Anabantiformes</taxon>
        <taxon>Anabantoidei</taxon>
        <taxon>Anabantidae</taxon>
        <taxon>Anabas</taxon>
    </lineage>
</organism>
<evidence type="ECO:0000256" key="1">
    <source>
        <dbReference type="SAM" id="MobiDB-lite"/>
    </source>
</evidence>
<reference evidence="3" key="3">
    <citation type="submission" date="2025-09" db="UniProtKB">
        <authorList>
            <consortium name="Ensembl"/>
        </authorList>
    </citation>
    <scope>IDENTIFICATION</scope>
</reference>
<dbReference type="PANTHER" id="PTHR23351">
    <property type="entry name" value="FOS TRANSCRIPTION FACTOR-RELATED"/>
    <property type="match status" value="1"/>
</dbReference>
<feature type="compositionally biased region" description="Basic and acidic residues" evidence="1">
    <location>
        <begin position="38"/>
        <end position="63"/>
    </location>
</feature>
<feature type="region of interest" description="Disordered" evidence="1">
    <location>
        <begin position="26"/>
        <end position="65"/>
    </location>
</feature>
<dbReference type="GeneTree" id="ENSGT01030000234924"/>
<dbReference type="GO" id="GO:0005634">
    <property type="term" value="C:nucleus"/>
    <property type="evidence" value="ECO:0007669"/>
    <property type="project" value="TreeGrafter"/>
</dbReference>
<sequence length="137" mass="15457">MHALGVRCSDCGPLCVCLQEREGEGQQVGKMGTKRREKNRDAARKSRRKQTERADELHEELQSIERSNSALQKEIATLNKQLHHYTMALKRHEPYCCLRESASSSSSSTRHSVSPSVGCYWDSFYTTSTHGKLTTAV</sequence>
<dbReference type="InParanoid" id="A0A7N6FBZ8"/>
<feature type="domain" description="BZIP" evidence="2">
    <location>
        <begin position="34"/>
        <end position="92"/>
    </location>
</feature>
<keyword evidence="4" id="KW-1185">Reference proteome</keyword>
<accession>A0A7N6FBZ8</accession>
<proteinExistence type="predicted"/>
<dbReference type="Pfam" id="PF00170">
    <property type="entry name" value="bZIP_1"/>
    <property type="match status" value="1"/>
</dbReference>
<name>A0A7N6FBZ8_ANATE</name>
<dbReference type="Ensembl" id="ENSATET00000067335.1">
    <property type="protein sequence ID" value="ENSATEP00000050053.1"/>
    <property type="gene ID" value="ENSATEG00000027196.1"/>
</dbReference>
<dbReference type="AlphaFoldDB" id="A0A7N6FBZ8"/>
<dbReference type="PANTHER" id="PTHR23351:SF51">
    <property type="entry name" value="BASIC LEUCINE ZIPPER TRANSCRIPTIONAL FACTOR ATF-LIKE"/>
    <property type="match status" value="1"/>
</dbReference>
<dbReference type="InterPro" id="IPR046347">
    <property type="entry name" value="bZIP_sf"/>
</dbReference>
<dbReference type="InterPro" id="IPR004827">
    <property type="entry name" value="bZIP"/>
</dbReference>
<dbReference type="InterPro" id="IPR000837">
    <property type="entry name" value="AP-1"/>
</dbReference>
<dbReference type="Proteomes" id="UP000265040">
    <property type="component" value="Chromosome 18"/>
</dbReference>
<dbReference type="Gene3D" id="1.20.5.170">
    <property type="match status" value="1"/>
</dbReference>
<dbReference type="PROSITE" id="PS00036">
    <property type="entry name" value="BZIP_BASIC"/>
    <property type="match status" value="1"/>
</dbReference>
<dbReference type="PRINTS" id="PR00042">
    <property type="entry name" value="LEUZIPPRFOS"/>
</dbReference>